<accession>A0A1Y0HIC7</accession>
<keyword evidence="5" id="KW-0732">Signal</keyword>
<evidence type="ECO:0000256" key="4">
    <source>
        <dbReference type="PROSITE-ProRule" id="PRU00433"/>
    </source>
</evidence>
<evidence type="ECO:0000313" key="8">
    <source>
        <dbReference type="Proteomes" id="UP000196005"/>
    </source>
</evidence>
<dbReference type="SUPFAM" id="SSF46626">
    <property type="entry name" value="Cytochrome c"/>
    <property type="match status" value="1"/>
</dbReference>
<proteinExistence type="predicted"/>
<gene>
    <name evidence="7" type="ORF">Sdiek1_0163</name>
</gene>
<dbReference type="AlphaFoldDB" id="A0A1Y0HIC7"/>
<keyword evidence="2 4" id="KW-0479">Metal-binding</keyword>
<feature type="domain" description="Cytochrome c" evidence="6">
    <location>
        <begin position="20"/>
        <end position="103"/>
    </location>
</feature>
<dbReference type="GO" id="GO:0009055">
    <property type="term" value="F:electron transfer activity"/>
    <property type="evidence" value="ECO:0007669"/>
    <property type="project" value="InterPro"/>
</dbReference>
<sequence length="104" mass="11436">MAQNIKNSLLSLLLLSSFLSAQNNGETLFKQCAGCHGADGRNKAFGKSGIIAGQSVAELMESLKFYKESEFKTHSTTLVMSKQVKNMNMEDLNEVANYVSKLQK</sequence>
<dbReference type="Gene3D" id="1.10.760.10">
    <property type="entry name" value="Cytochrome c-like domain"/>
    <property type="match status" value="1"/>
</dbReference>
<keyword evidence="1 4" id="KW-0349">Heme</keyword>
<keyword evidence="8" id="KW-1185">Reference proteome</keyword>
<evidence type="ECO:0000256" key="1">
    <source>
        <dbReference type="ARBA" id="ARBA00022617"/>
    </source>
</evidence>
<dbReference type="EMBL" id="CP021416">
    <property type="protein sequence ID" value="ARU47346.1"/>
    <property type="molecule type" value="Genomic_DNA"/>
</dbReference>
<organism evidence="7 8">
    <name type="scientific">Sulfurospirillum diekertiae</name>
    <dbReference type="NCBI Taxonomy" id="1854492"/>
    <lineage>
        <taxon>Bacteria</taxon>
        <taxon>Pseudomonadati</taxon>
        <taxon>Campylobacterota</taxon>
        <taxon>Epsilonproteobacteria</taxon>
        <taxon>Campylobacterales</taxon>
        <taxon>Sulfurospirillaceae</taxon>
        <taxon>Sulfurospirillum</taxon>
    </lineage>
</organism>
<evidence type="ECO:0000256" key="2">
    <source>
        <dbReference type="ARBA" id="ARBA00022723"/>
    </source>
</evidence>
<protein>
    <submittedName>
        <fullName evidence="7">Cytochrome c-553</fullName>
    </submittedName>
</protein>
<dbReference type="GO" id="GO:0046872">
    <property type="term" value="F:metal ion binding"/>
    <property type="evidence" value="ECO:0007669"/>
    <property type="project" value="UniProtKB-KW"/>
</dbReference>
<feature type="chain" id="PRO_5013231297" evidence="5">
    <location>
        <begin position="22"/>
        <end position="104"/>
    </location>
</feature>
<dbReference type="InterPro" id="IPR009056">
    <property type="entry name" value="Cyt_c-like_dom"/>
</dbReference>
<dbReference type="InterPro" id="IPR036909">
    <property type="entry name" value="Cyt_c-like_dom_sf"/>
</dbReference>
<name>A0A1Y0HIC7_9BACT</name>
<dbReference type="OrthoDB" id="5340148at2"/>
<dbReference type="Proteomes" id="UP000196005">
    <property type="component" value="Chromosome"/>
</dbReference>
<dbReference type="KEGG" id="suls:Sdiek1_0163"/>
<evidence type="ECO:0000256" key="3">
    <source>
        <dbReference type="ARBA" id="ARBA00023004"/>
    </source>
</evidence>
<dbReference type="GO" id="GO:0020037">
    <property type="term" value="F:heme binding"/>
    <property type="evidence" value="ECO:0007669"/>
    <property type="project" value="InterPro"/>
</dbReference>
<evidence type="ECO:0000313" key="7">
    <source>
        <dbReference type="EMBL" id="ARU47346.1"/>
    </source>
</evidence>
<dbReference type="RefSeq" id="WP_087437455.1">
    <property type="nucleotide sequence ID" value="NZ_CP021416.1"/>
</dbReference>
<reference evidence="8" key="1">
    <citation type="submission" date="2017-05" db="EMBL/GenBank/DDBJ databases">
        <title>Dechlorination kinetics govern the competition between two new strains of the genus Sulfurospirillum.</title>
        <authorList>
            <person name="Buttet G.F."/>
            <person name="Murray A.M."/>
            <person name="Goris T."/>
            <person name="Burion M."/>
            <person name="Lin B."/>
            <person name="Rolle M."/>
            <person name="Maillard J."/>
        </authorList>
    </citation>
    <scope>NUCLEOTIDE SEQUENCE [LARGE SCALE GENOMIC DNA]</scope>
    <source>
        <strain evidence="8">SL2-1</strain>
    </source>
</reference>
<dbReference type="Pfam" id="PF00034">
    <property type="entry name" value="Cytochrom_C"/>
    <property type="match status" value="1"/>
</dbReference>
<feature type="signal peptide" evidence="5">
    <location>
        <begin position="1"/>
        <end position="21"/>
    </location>
</feature>
<keyword evidence="3 4" id="KW-0408">Iron</keyword>
<evidence type="ECO:0000256" key="5">
    <source>
        <dbReference type="SAM" id="SignalP"/>
    </source>
</evidence>
<dbReference type="PROSITE" id="PS51007">
    <property type="entry name" value="CYTC"/>
    <property type="match status" value="1"/>
</dbReference>
<evidence type="ECO:0000259" key="6">
    <source>
        <dbReference type="PROSITE" id="PS51007"/>
    </source>
</evidence>